<comment type="caution">
    <text evidence="1">The sequence shown here is derived from an EMBL/GenBank/DDBJ whole genome shotgun (WGS) entry which is preliminary data.</text>
</comment>
<organism evidence="1 2">
    <name type="scientific">Thalassospira profundimaris</name>
    <dbReference type="NCBI Taxonomy" id="502049"/>
    <lineage>
        <taxon>Bacteria</taxon>
        <taxon>Pseudomonadati</taxon>
        <taxon>Pseudomonadota</taxon>
        <taxon>Alphaproteobacteria</taxon>
        <taxon>Rhodospirillales</taxon>
        <taxon>Thalassospiraceae</taxon>
        <taxon>Thalassospira</taxon>
    </lineage>
</organism>
<gene>
    <name evidence="1" type="ORF">TH25_10665</name>
</gene>
<evidence type="ECO:0000313" key="2">
    <source>
        <dbReference type="Proteomes" id="UP000252517"/>
    </source>
</evidence>
<evidence type="ECO:0000313" key="1">
    <source>
        <dbReference type="EMBL" id="RCK50733.1"/>
    </source>
</evidence>
<dbReference type="EMBL" id="JPWH01000007">
    <property type="protein sequence ID" value="RCK50733.1"/>
    <property type="molecule type" value="Genomic_DNA"/>
</dbReference>
<dbReference type="Proteomes" id="UP000252517">
    <property type="component" value="Unassembled WGS sequence"/>
</dbReference>
<name>A0A367XAP7_9PROT</name>
<accession>A0A367XAP7</accession>
<dbReference type="AlphaFoldDB" id="A0A367XAP7"/>
<sequence length="60" mass="6885">MRTFPQRKGEIFIFSSDLLVLLDPPLMVIAKEQKTKAKKAKFHNFSKTLQKCHALVPAPF</sequence>
<protein>
    <submittedName>
        <fullName evidence="1">Uncharacterized protein</fullName>
    </submittedName>
</protein>
<proteinExistence type="predicted"/>
<reference evidence="1 2" key="1">
    <citation type="submission" date="2014-07" db="EMBL/GenBank/DDBJ databases">
        <title>Draft genome sequence of Thalassospira profundimaris S25-3-2.</title>
        <authorList>
            <person name="Lai Q."/>
            <person name="Shao Z."/>
        </authorList>
    </citation>
    <scope>NUCLEOTIDE SEQUENCE [LARGE SCALE GENOMIC DNA]</scope>
    <source>
        <strain evidence="1 2">S25-3-2</strain>
    </source>
</reference>